<dbReference type="RefSeq" id="WP_139228654.1">
    <property type="nucleotide sequence ID" value="NZ_FOQD01000021.1"/>
</dbReference>
<sequence length="525" mass="58383">MRDDSFLRMATPYARSFLRRLFLVASFVAVLPGMALTFAAEPGSPLPEGLKLTEPQIPIELVGSLRSINERLTKQVPPAQNAAVFLLIAVGKDAFEPELKADSLELMGVQALPPDAPQFVLLEDFTKFLDGVPPDQTHEVALQIQDELFAAAEGPWSVEKYPRLLAYLTANEKSLKTISTAADQPGYFVPMLSVEMPPRLLSATLNIERRFPFIARMYNARAMHRLYTGDVDGALDDLLTCHQIALLLANGSPFDVSNAKAHVVDAFATRGEGLVLASGRISPEQLARYTKAFRALPPLPTADQAANIGERAIVHQEIELLSTDEESVRGFFEVPDASSRPAEKLPDLSGLKWDQALVGADGIWDEIVKALGTRDRATQKELFAKLDQKLAQWEESTDEDVEKFTEKLKSDPAATSRWVGENMAWSLRPFWWQRRFSDDRARVRRDLTNIGLALVAYRQDHGSFPAALSELTPKYLPELPVDGHTDLPYDYTRETDGLARVMSKGANQMNDAGNFYNDDQNIELK</sequence>
<proteinExistence type="predicted"/>
<reference evidence="2" key="1">
    <citation type="submission" date="2016-10" db="EMBL/GenBank/DDBJ databases">
        <authorList>
            <person name="Varghese N."/>
            <person name="Submissions S."/>
        </authorList>
    </citation>
    <scope>NUCLEOTIDE SEQUENCE [LARGE SCALE GENOMIC DNA]</scope>
    <source>
        <strain evidence="2">DSM 26348</strain>
    </source>
</reference>
<dbReference type="STRING" id="1576369.SAMN05421753_12149"/>
<organism evidence="1 2">
    <name type="scientific">Planctomicrobium piriforme</name>
    <dbReference type="NCBI Taxonomy" id="1576369"/>
    <lineage>
        <taxon>Bacteria</taxon>
        <taxon>Pseudomonadati</taxon>
        <taxon>Planctomycetota</taxon>
        <taxon>Planctomycetia</taxon>
        <taxon>Planctomycetales</taxon>
        <taxon>Planctomycetaceae</taxon>
        <taxon>Planctomicrobium</taxon>
    </lineage>
</organism>
<protein>
    <submittedName>
        <fullName evidence="1">Uncharacterized protein</fullName>
    </submittedName>
</protein>
<gene>
    <name evidence="1" type="ORF">SAMN05421753_12149</name>
</gene>
<accession>A0A1I3RNA8</accession>
<evidence type="ECO:0000313" key="2">
    <source>
        <dbReference type="Proteomes" id="UP000199518"/>
    </source>
</evidence>
<dbReference type="Proteomes" id="UP000199518">
    <property type="component" value="Unassembled WGS sequence"/>
</dbReference>
<dbReference type="EMBL" id="FOQD01000021">
    <property type="protein sequence ID" value="SFJ47249.1"/>
    <property type="molecule type" value="Genomic_DNA"/>
</dbReference>
<keyword evidence="2" id="KW-1185">Reference proteome</keyword>
<evidence type="ECO:0000313" key="1">
    <source>
        <dbReference type="EMBL" id="SFJ47249.1"/>
    </source>
</evidence>
<dbReference type="AlphaFoldDB" id="A0A1I3RNA8"/>
<dbReference type="OrthoDB" id="223245at2"/>
<name>A0A1I3RNA8_9PLAN</name>